<dbReference type="EMBL" id="CADILJ010000147">
    <property type="protein sequence ID" value="CAB3959963.1"/>
    <property type="molecule type" value="Genomic_DNA"/>
</dbReference>
<dbReference type="Proteomes" id="UP000494161">
    <property type="component" value="Unassembled WGS sequence"/>
</dbReference>
<gene>
    <name evidence="2" type="ORF">LMG7053_06082</name>
</gene>
<evidence type="ECO:0000256" key="1">
    <source>
        <dbReference type="SAM" id="MobiDB-lite"/>
    </source>
</evidence>
<name>A0ABM8M4E9_9BURK</name>
<comment type="caution">
    <text evidence="2">The sequence shown here is derived from an EMBL/GenBank/DDBJ whole genome shotgun (WGS) entry which is preliminary data.</text>
</comment>
<reference evidence="2 3" key="1">
    <citation type="submission" date="2020-04" db="EMBL/GenBank/DDBJ databases">
        <authorList>
            <person name="De Canck E."/>
        </authorList>
    </citation>
    <scope>NUCLEOTIDE SEQUENCE [LARGE SCALE GENOMIC DNA]</scope>
    <source>
        <strain evidence="2 3">LMG 7053</strain>
    </source>
</reference>
<sequence length="1322" mass="139982">MRVAAHHGARRHQQLAGGHRARIDARRRHPARGHPGTATGRRGLRGVECARRTGLDAEGARQQGEIGGQQRVGAGRQPRHAGADGDALAVCRHGGIFRGRRIVAAEARHDGIDGAAGLAETEAGVGVGHGVLEHVHRTAASAHERGAGQFAAAGQVQQRAGVGRDGLHVDLDHAGRRAVQVIAAHARDPDLLSAVQVLDAVGGAAIRHDQPLPADRRYAAGQETHAGRRALGPHEDNRAERRAHHAALDDIGPRQRHRAEGGIRHVGHALRGAPDRQHRIRILQRIAAPLPVVFARRNPAAAAGGGIDLGRGDGQAVGRGQQRVAIEVLAHGHARQAQVAGQVDLDVIEAAQVAHAAQIHHAGVQHQAMPALEPVRRHHADLHHAVGSQRRRIGRVIQEQVRGRQGHHAALGRALAQHQRTRQAQALGHGQRQATVGPYRREQRQVAEAAGLDLVHAQAAGAIAQVGARLARTQAGGQQRGPLLPRQRQDARRQHRGLGQVPLVESRRQRHAQRSAHRARPARHGAQVAVQVQAVGRRQHDAAAVVGQQRGAAPGQVHQRLRARRVQQRAGAQDQVPVHRPARGVGIGLPVQHAADLDAAARARHAIAAAVGGQRDMAVAGHVQHRALADPHRAAVGLGRVVLLRVNSSVQDRDQAAGRHQAAQHRDLVAAGKADRLARVHRQPRARANFEHAAEGVTVRAQGQAGAATLGQLAALGIFRVQRRGPQRQGLGRVGARERQRAALPTHAPYRHGDGDIRAIGDPQAAMAVEVIAGKAGLEQGRIQPHRIGRQAIGGAAQHEGAAAGQAEGAAAAHTIAAHRAGQRHLAARGRLRADGVGFQRHAAAAPALQRAAGQQRRARRHIDQAARRQRHVARAAQRHAAAVDDGQAALRGRIFLQVAPHAARIQHDVARHAQRGLGIIGRQQRNIFEPAGRARLAQRVARLDQAAAADQIRIDVDSGRVERDLAAVGAAQAGIHADGPCGGQADGAQAEAVQAIGIQEHLALQVGGQRIAQVQAGGAARQIPAHHHLGGRAAGAQLIAQEVAGGVVIRLVGAHHELRRARRVAVRLAVAVLAGHRRARLAVALIGGADDVAIEHRVAGRDHQRAGVAAHGVARFVAGRRRDQRVVEAPRGVLAPAPRHRLVAPVQAGVEQVARRAVGQVQAAVLAAQPALADLAALHVERAARQVDGRAGLRHHLGAIETHHAALRQPVAHRHAERAQVTAHFQQPAGRVPAVGIVAAAARRQAHQVAAIEPHLAVVQQLAVAVDRGIALFVALQVDLEVVGLHRHDHADRAAHVDARAVAHQRAAIGLDRHLPARGQR</sequence>
<feature type="compositionally biased region" description="Low complexity" evidence="1">
    <location>
        <begin position="473"/>
        <end position="486"/>
    </location>
</feature>
<feature type="region of interest" description="Disordered" evidence="1">
    <location>
        <begin position="1"/>
        <end position="85"/>
    </location>
</feature>
<feature type="region of interest" description="Disordered" evidence="1">
    <location>
        <begin position="473"/>
        <end position="525"/>
    </location>
</feature>
<feature type="compositionally biased region" description="Basic residues" evidence="1">
    <location>
        <begin position="508"/>
        <end position="523"/>
    </location>
</feature>
<evidence type="ECO:0000313" key="3">
    <source>
        <dbReference type="Proteomes" id="UP000494161"/>
    </source>
</evidence>
<evidence type="ECO:0000313" key="2">
    <source>
        <dbReference type="EMBL" id="CAB3959963.1"/>
    </source>
</evidence>
<protein>
    <submittedName>
        <fullName evidence="2">Uncharacterized protein</fullName>
    </submittedName>
</protein>
<proteinExistence type="predicted"/>
<feature type="compositionally biased region" description="Basic and acidic residues" evidence="1">
    <location>
        <begin position="48"/>
        <end position="59"/>
    </location>
</feature>
<organism evidence="2 3">
    <name type="scientific">Achromobacter ruhlandii</name>
    <dbReference type="NCBI Taxonomy" id="72557"/>
    <lineage>
        <taxon>Bacteria</taxon>
        <taxon>Pseudomonadati</taxon>
        <taxon>Pseudomonadota</taxon>
        <taxon>Betaproteobacteria</taxon>
        <taxon>Burkholderiales</taxon>
        <taxon>Alcaligenaceae</taxon>
        <taxon>Achromobacter</taxon>
    </lineage>
</organism>
<feature type="compositionally biased region" description="Basic residues" evidence="1">
    <location>
        <begin position="1"/>
        <end position="13"/>
    </location>
</feature>
<keyword evidence="3" id="KW-1185">Reference proteome</keyword>
<accession>A0ABM8M4E9</accession>